<dbReference type="OrthoDB" id="187702at2"/>
<evidence type="ECO:0000313" key="2">
    <source>
        <dbReference type="Proteomes" id="UP000290218"/>
    </source>
</evidence>
<protein>
    <recommendedName>
        <fullName evidence="3">YcaO domain-containing protein</fullName>
    </recommendedName>
</protein>
<dbReference type="AlphaFoldDB" id="A0A4Q1C745"/>
<dbReference type="EMBL" id="SDHX01000001">
    <property type="protein sequence ID" value="RXK54648.1"/>
    <property type="molecule type" value="Genomic_DNA"/>
</dbReference>
<evidence type="ECO:0008006" key="3">
    <source>
        <dbReference type="Google" id="ProtNLM"/>
    </source>
</evidence>
<comment type="caution">
    <text evidence="1">The sequence shown here is derived from an EMBL/GenBank/DDBJ whole genome shotgun (WGS) entry which is preliminary data.</text>
</comment>
<keyword evidence="2" id="KW-1185">Reference proteome</keyword>
<organism evidence="1 2">
    <name type="scientific">Oleiharenicola lentus</name>
    <dbReference type="NCBI Taxonomy" id="2508720"/>
    <lineage>
        <taxon>Bacteria</taxon>
        <taxon>Pseudomonadati</taxon>
        <taxon>Verrucomicrobiota</taxon>
        <taxon>Opitutia</taxon>
        <taxon>Opitutales</taxon>
        <taxon>Opitutaceae</taxon>
        <taxon>Oleiharenicola</taxon>
    </lineage>
</organism>
<gene>
    <name evidence="1" type="ORF">ESB00_01760</name>
</gene>
<accession>A0A4Q1C745</accession>
<evidence type="ECO:0000313" key="1">
    <source>
        <dbReference type="EMBL" id="RXK54648.1"/>
    </source>
</evidence>
<reference evidence="1 2" key="1">
    <citation type="submission" date="2019-01" db="EMBL/GenBank/DDBJ databases">
        <title>Lacunisphaera sp. strain TWA-58.</title>
        <authorList>
            <person name="Chen W.-M."/>
        </authorList>
    </citation>
    <scope>NUCLEOTIDE SEQUENCE [LARGE SCALE GENOMIC DNA]</scope>
    <source>
        <strain evidence="1 2">TWA-58</strain>
    </source>
</reference>
<dbReference type="Gene3D" id="3.30.1330.230">
    <property type="match status" value="1"/>
</dbReference>
<proteinExistence type="predicted"/>
<dbReference type="Proteomes" id="UP000290218">
    <property type="component" value="Unassembled WGS sequence"/>
</dbReference>
<dbReference type="RefSeq" id="WP_129046012.1">
    <property type="nucleotide sequence ID" value="NZ_SDHX01000001.1"/>
</dbReference>
<sequence>MFSLAAYRFRDVLTVAGGPVERLQLADMTVLGRRAFLANAFLRDGLVGHSWRDQVFNPAHGTGTAASPMVARFMAISESMERWAHWQLHNSAARSRYGFDVDPSSNGMAAFPGLCTRQARVAVLLEATERHNLLHWWEGHLPAAESDSQWPGVSVATICSELPAVTVVLFRRTADGFVAYGHAAAPDFAGACRKAAIEMERHALIIARFAACHAGRLTDGLPESAHPIERRCLFFATETGHELFLERLRSAHKKPAARPKLVFDGAVPGPWSRYADVWRVVFAPPSDRFLGDEENYFFW</sequence>
<name>A0A4Q1C745_9BACT</name>